<comment type="caution">
    <text evidence="5">The sequence shown here is derived from an EMBL/GenBank/DDBJ whole genome shotgun (WGS) entry which is preliminary data.</text>
</comment>
<gene>
    <name evidence="5" type="ORF">ACFQWG_07105</name>
</gene>
<organism evidence="5 6">
    <name type="scientific">Schaalia naturae</name>
    <dbReference type="NCBI Taxonomy" id="635203"/>
    <lineage>
        <taxon>Bacteria</taxon>
        <taxon>Bacillati</taxon>
        <taxon>Actinomycetota</taxon>
        <taxon>Actinomycetes</taxon>
        <taxon>Actinomycetales</taxon>
        <taxon>Actinomycetaceae</taxon>
        <taxon>Schaalia</taxon>
    </lineage>
</organism>
<evidence type="ECO:0000256" key="2">
    <source>
        <dbReference type="SAM" id="MobiDB-lite"/>
    </source>
</evidence>
<dbReference type="Proteomes" id="UP001596527">
    <property type="component" value="Unassembled WGS sequence"/>
</dbReference>
<dbReference type="InterPro" id="IPR004474">
    <property type="entry name" value="LytR_CpsA_psr"/>
</dbReference>
<sequence>MSTRRGGAGPAASSHAAGALSSFGAGRVILAVVLSLVLFVASTAWFVYEDLASDLGGNSIDITGLGAQSGDAAEDEPSDSFEGRPLTLLLVGIDSRENQGTDEFGTTSDVSGIRSDTTMIAHVSADRSRVQVVSIPRDLWTDIPACTRSDGSVSEETEDRFNAAISIGANGGYDVASGIACTMATVKQITGLDLDGFAVIDFSGFQQMVDALGGVWFNVEEPVDDPDAAITLDAGCQKLDGHAALGYARVRKTLGDGSDTQRIGRQQQLVSAMMRELLSKNFVTDLPSVLSFVKQALNAVQTSTDLTDINTDAGLLLSLSGIDRADIQFLTMPSAPASWNLNYVEATEPAASEVWAALADDVELPAGTQYTDGSGNVLTVADPAQPSGDVTSTPSEEPAQSDAQSRTPTVVEPTAQDQCPPADAG</sequence>
<feature type="compositionally biased region" description="Polar residues" evidence="2">
    <location>
        <begin position="368"/>
        <end position="377"/>
    </location>
</feature>
<evidence type="ECO:0000256" key="3">
    <source>
        <dbReference type="SAM" id="Phobius"/>
    </source>
</evidence>
<dbReference type="PANTHER" id="PTHR33392:SF6">
    <property type="entry name" value="POLYISOPRENYL-TEICHOIC ACID--PEPTIDOGLYCAN TEICHOIC ACID TRANSFERASE TAGU"/>
    <property type="match status" value="1"/>
</dbReference>
<dbReference type="RefSeq" id="WP_380973671.1">
    <property type="nucleotide sequence ID" value="NZ_JBHTEF010000001.1"/>
</dbReference>
<evidence type="ECO:0000313" key="5">
    <source>
        <dbReference type="EMBL" id="MFC7580964.1"/>
    </source>
</evidence>
<dbReference type="Pfam" id="PF03816">
    <property type="entry name" value="LytR_cpsA_psr"/>
    <property type="match status" value="1"/>
</dbReference>
<keyword evidence="3" id="KW-0812">Transmembrane</keyword>
<protein>
    <submittedName>
        <fullName evidence="5">LCP family protein</fullName>
    </submittedName>
</protein>
<dbReference type="EMBL" id="JBHTEF010000001">
    <property type="protein sequence ID" value="MFC7580964.1"/>
    <property type="molecule type" value="Genomic_DNA"/>
</dbReference>
<accession>A0ABW2SLF2</accession>
<feature type="domain" description="Cell envelope-related transcriptional attenuator" evidence="4">
    <location>
        <begin position="114"/>
        <end position="277"/>
    </location>
</feature>
<feature type="region of interest" description="Disordered" evidence="2">
    <location>
        <begin position="367"/>
        <end position="425"/>
    </location>
</feature>
<keyword evidence="3" id="KW-1133">Transmembrane helix</keyword>
<evidence type="ECO:0000313" key="6">
    <source>
        <dbReference type="Proteomes" id="UP001596527"/>
    </source>
</evidence>
<dbReference type="InterPro" id="IPR050922">
    <property type="entry name" value="LytR/CpsA/Psr_CW_biosynth"/>
</dbReference>
<feature type="transmembrane region" description="Helical" evidence="3">
    <location>
        <begin position="28"/>
        <end position="48"/>
    </location>
</feature>
<comment type="similarity">
    <text evidence="1">Belongs to the LytR/CpsA/Psr (LCP) family.</text>
</comment>
<name>A0ABW2SLF2_9ACTO</name>
<evidence type="ECO:0000256" key="1">
    <source>
        <dbReference type="ARBA" id="ARBA00006068"/>
    </source>
</evidence>
<evidence type="ECO:0000259" key="4">
    <source>
        <dbReference type="Pfam" id="PF03816"/>
    </source>
</evidence>
<keyword evidence="6" id="KW-1185">Reference proteome</keyword>
<dbReference type="Gene3D" id="3.40.630.190">
    <property type="entry name" value="LCP protein"/>
    <property type="match status" value="1"/>
</dbReference>
<proteinExistence type="inferred from homology"/>
<keyword evidence="3" id="KW-0472">Membrane</keyword>
<dbReference type="PANTHER" id="PTHR33392">
    <property type="entry name" value="POLYISOPRENYL-TEICHOIC ACID--PEPTIDOGLYCAN TEICHOIC ACID TRANSFERASE TAGU"/>
    <property type="match status" value="1"/>
</dbReference>
<reference evidence="6" key="1">
    <citation type="journal article" date="2019" name="Int. J. Syst. Evol. Microbiol.">
        <title>The Global Catalogue of Microorganisms (GCM) 10K type strain sequencing project: providing services to taxonomists for standard genome sequencing and annotation.</title>
        <authorList>
            <consortium name="The Broad Institute Genomics Platform"/>
            <consortium name="The Broad Institute Genome Sequencing Center for Infectious Disease"/>
            <person name="Wu L."/>
            <person name="Ma J."/>
        </authorList>
    </citation>
    <scope>NUCLEOTIDE SEQUENCE [LARGE SCALE GENOMIC DNA]</scope>
    <source>
        <strain evidence="6">CCUG 56698</strain>
    </source>
</reference>
<dbReference type="NCBIfam" id="TIGR00350">
    <property type="entry name" value="lytR_cpsA_psr"/>
    <property type="match status" value="1"/>
</dbReference>